<dbReference type="EMBL" id="FQUB01000071">
    <property type="protein sequence ID" value="SHF77639.1"/>
    <property type="molecule type" value="Genomic_DNA"/>
</dbReference>
<dbReference type="GeneID" id="29813300"/>
<reference evidence="1 2" key="1">
    <citation type="submission" date="2016-11" db="EMBL/GenBank/DDBJ databases">
        <authorList>
            <person name="Varghese N."/>
            <person name="Submissions S."/>
        </authorList>
    </citation>
    <scope>NUCLEOTIDE SEQUENCE [LARGE SCALE GENOMIC DNA]</scope>
    <source>
        <strain evidence="1 2">DSM 1</strain>
    </source>
</reference>
<comment type="caution">
    <text evidence="1">The sequence shown here is derived from an EMBL/GenBank/DDBJ whole genome shotgun (WGS) entry which is preliminary data.</text>
</comment>
<evidence type="ECO:0000313" key="2">
    <source>
        <dbReference type="Proteomes" id="UP000184029"/>
    </source>
</evidence>
<dbReference type="KEGG" id="bcoa:BF29_2627"/>
<dbReference type="HOGENOM" id="CLU_144040_1_0_9"/>
<name>A0A0B5X9W8_HEYCO</name>
<dbReference type="KEGG" id="bcoa:BF29_2551"/>
<proteinExistence type="predicted"/>
<gene>
    <name evidence="1" type="ORF">SAMN02745208_02657</name>
</gene>
<dbReference type="Pfam" id="PF07761">
    <property type="entry name" value="DUF1617"/>
    <property type="match status" value="1"/>
</dbReference>
<dbReference type="AlphaFoldDB" id="A0A0B5X9W8"/>
<dbReference type="Proteomes" id="UP000184029">
    <property type="component" value="Unassembled WGS sequence"/>
</dbReference>
<dbReference type="RefSeq" id="WP_029142831.1">
    <property type="nucleotide sequence ID" value="NZ_ALAS01000229.1"/>
</dbReference>
<accession>A0A0B5X9W8</accession>
<sequence>MAKTIEFKNEELAAIANFLGDLKLKNKPSRGRSKLIKLLASKNQEYLDERDEERMPYFKKDENGNPVVEDNKYVLEDESKKQELDKILEDIATEKAVIDLTEYAEKVEALYRELENYEEVMTGEDALIYDTLLDQLENIFEGEDE</sequence>
<dbReference type="InterPro" id="IPR011675">
    <property type="entry name" value="DUF1617"/>
</dbReference>
<protein>
    <recommendedName>
        <fullName evidence="3">DUF1617 family protein</fullName>
    </recommendedName>
</protein>
<organism evidence="1 2">
    <name type="scientific">Heyndrickxia coagulans DSM 1 = ATCC 7050</name>
    <dbReference type="NCBI Taxonomy" id="1121088"/>
    <lineage>
        <taxon>Bacteria</taxon>
        <taxon>Bacillati</taxon>
        <taxon>Bacillota</taxon>
        <taxon>Bacilli</taxon>
        <taxon>Bacillales</taxon>
        <taxon>Bacillaceae</taxon>
        <taxon>Heyndrickxia</taxon>
    </lineage>
</organism>
<evidence type="ECO:0008006" key="3">
    <source>
        <dbReference type="Google" id="ProtNLM"/>
    </source>
</evidence>
<evidence type="ECO:0000313" key="1">
    <source>
        <dbReference type="EMBL" id="SHF77639.1"/>
    </source>
</evidence>